<dbReference type="InterPro" id="IPR001684">
    <property type="entry name" value="Ribosomal_bL27"/>
</dbReference>
<dbReference type="EMBL" id="KV722355">
    <property type="protein sequence ID" value="OCH93403.1"/>
    <property type="molecule type" value="Genomic_DNA"/>
</dbReference>
<dbReference type="SUPFAM" id="SSF110324">
    <property type="entry name" value="Ribosomal L27 protein-like"/>
    <property type="match status" value="1"/>
</dbReference>
<sequence>MSLWSLARCVETSRTAFHNVLGSVRTATKRAGGTVANHGGSPGKRLGVKKFSNEYVIPGNIIIRQRGTQFHPGQHVKMGRDHTLYAVAPGFVKFYKLPRDRSERKFVGIALTKAERLPRDEASSGRSRFFGLVDLNSWGKEPTTEASS</sequence>
<dbReference type="GO" id="GO:0006412">
    <property type="term" value="P:translation"/>
    <property type="evidence" value="ECO:0007669"/>
    <property type="project" value="InterPro"/>
</dbReference>
<dbReference type="PANTHER" id="PTHR15893:SF0">
    <property type="entry name" value="LARGE RIBOSOMAL SUBUNIT PROTEIN BL27M"/>
    <property type="match status" value="1"/>
</dbReference>
<comment type="similarity">
    <text evidence="1">Belongs to the bacterial ribosomal protein bL27 family.</text>
</comment>
<evidence type="ECO:0000256" key="1">
    <source>
        <dbReference type="ARBA" id="ARBA00010797"/>
    </source>
</evidence>
<evidence type="ECO:0000313" key="5">
    <source>
        <dbReference type="EMBL" id="OCH93403.1"/>
    </source>
</evidence>
<dbReference type="Proteomes" id="UP000250043">
    <property type="component" value="Unassembled WGS sequence"/>
</dbReference>
<evidence type="ECO:0000256" key="3">
    <source>
        <dbReference type="ARBA" id="ARBA00023274"/>
    </source>
</evidence>
<keyword evidence="2 5" id="KW-0689">Ribosomal protein</keyword>
<keyword evidence="6" id="KW-1185">Reference proteome</keyword>
<gene>
    <name evidence="5" type="ORF">OBBRIDRAFT_790277</name>
</gene>
<dbReference type="InterPro" id="IPR018261">
    <property type="entry name" value="Ribosomal_bL27_CS"/>
</dbReference>
<dbReference type="GO" id="GO:0003735">
    <property type="term" value="F:structural constituent of ribosome"/>
    <property type="evidence" value="ECO:0007669"/>
    <property type="project" value="InterPro"/>
</dbReference>
<protein>
    <recommendedName>
        <fullName evidence="4">Large ribosomal subunit protein bL27m</fullName>
    </recommendedName>
</protein>
<evidence type="ECO:0000256" key="4">
    <source>
        <dbReference type="ARBA" id="ARBA00035267"/>
    </source>
</evidence>
<dbReference type="Pfam" id="PF01016">
    <property type="entry name" value="Ribosomal_L27"/>
    <property type="match status" value="1"/>
</dbReference>
<evidence type="ECO:0000313" key="6">
    <source>
        <dbReference type="Proteomes" id="UP000250043"/>
    </source>
</evidence>
<accession>A0A8E2DPJ8</accession>
<reference evidence="5 6" key="1">
    <citation type="submission" date="2016-07" db="EMBL/GenBank/DDBJ databases">
        <title>Draft genome of the white-rot fungus Obba rivulosa 3A-2.</title>
        <authorList>
            <consortium name="DOE Joint Genome Institute"/>
            <person name="Miettinen O."/>
            <person name="Riley R."/>
            <person name="Acob R."/>
            <person name="Barry K."/>
            <person name="Cullen D."/>
            <person name="De Vries R."/>
            <person name="Hainaut M."/>
            <person name="Hatakka A."/>
            <person name="Henrissat B."/>
            <person name="Hilden K."/>
            <person name="Kuo R."/>
            <person name="Labutti K."/>
            <person name="Lipzen A."/>
            <person name="Makela M.R."/>
            <person name="Sandor L."/>
            <person name="Spatafora J.W."/>
            <person name="Grigoriev I.V."/>
            <person name="Hibbett D.S."/>
        </authorList>
    </citation>
    <scope>NUCLEOTIDE SEQUENCE [LARGE SCALE GENOMIC DNA]</scope>
    <source>
        <strain evidence="5 6">3A-2</strain>
    </source>
</reference>
<dbReference type="AlphaFoldDB" id="A0A8E2DPJ8"/>
<dbReference type="PROSITE" id="PS00831">
    <property type="entry name" value="RIBOSOMAL_L27"/>
    <property type="match status" value="1"/>
</dbReference>
<organism evidence="5 6">
    <name type="scientific">Obba rivulosa</name>
    <dbReference type="NCBI Taxonomy" id="1052685"/>
    <lineage>
        <taxon>Eukaryota</taxon>
        <taxon>Fungi</taxon>
        <taxon>Dikarya</taxon>
        <taxon>Basidiomycota</taxon>
        <taxon>Agaricomycotina</taxon>
        <taxon>Agaricomycetes</taxon>
        <taxon>Polyporales</taxon>
        <taxon>Gelatoporiaceae</taxon>
        <taxon>Obba</taxon>
    </lineage>
</organism>
<dbReference type="OrthoDB" id="1867012at2759"/>
<name>A0A8E2DPJ8_9APHY</name>
<proteinExistence type="inferred from homology"/>
<dbReference type="Gene3D" id="2.40.50.100">
    <property type="match status" value="1"/>
</dbReference>
<keyword evidence="3" id="KW-0687">Ribonucleoprotein</keyword>
<dbReference type="PRINTS" id="PR00063">
    <property type="entry name" value="RIBOSOMALL27"/>
</dbReference>
<dbReference type="PANTHER" id="PTHR15893">
    <property type="entry name" value="RIBOSOMAL PROTEIN L27"/>
    <property type="match status" value="1"/>
</dbReference>
<dbReference type="GO" id="GO:0005762">
    <property type="term" value="C:mitochondrial large ribosomal subunit"/>
    <property type="evidence" value="ECO:0007669"/>
    <property type="project" value="TreeGrafter"/>
</dbReference>
<dbReference type="NCBIfam" id="TIGR00062">
    <property type="entry name" value="L27"/>
    <property type="match status" value="1"/>
</dbReference>
<evidence type="ECO:0000256" key="2">
    <source>
        <dbReference type="ARBA" id="ARBA00022980"/>
    </source>
</evidence>